<proteinExistence type="predicted"/>
<evidence type="ECO:0000313" key="2">
    <source>
        <dbReference type="EMBL" id="KAF2871777.1"/>
    </source>
</evidence>
<dbReference type="EMBL" id="JAADJZ010000011">
    <property type="protein sequence ID" value="KAF2871777.1"/>
    <property type="molecule type" value="Genomic_DNA"/>
</dbReference>
<evidence type="ECO:0000256" key="1">
    <source>
        <dbReference type="SAM" id="MobiDB-lite"/>
    </source>
</evidence>
<dbReference type="Proteomes" id="UP000481861">
    <property type="component" value="Unassembled WGS sequence"/>
</dbReference>
<evidence type="ECO:0000313" key="3">
    <source>
        <dbReference type="Proteomes" id="UP000481861"/>
    </source>
</evidence>
<organism evidence="2 3">
    <name type="scientific">Massariosphaeria phaeospora</name>
    <dbReference type="NCBI Taxonomy" id="100035"/>
    <lineage>
        <taxon>Eukaryota</taxon>
        <taxon>Fungi</taxon>
        <taxon>Dikarya</taxon>
        <taxon>Ascomycota</taxon>
        <taxon>Pezizomycotina</taxon>
        <taxon>Dothideomycetes</taxon>
        <taxon>Pleosporomycetidae</taxon>
        <taxon>Pleosporales</taxon>
        <taxon>Pleosporales incertae sedis</taxon>
        <taxon>Massariosphaeria</taxon>
    </lineage>
</organism>
<sequence>LVMLLEAQAGDLGGQLERGRRAGRGQRRGGPLRRRAACRVVVRHCAPALRSARACRCRDRGCGGCRARLASLAAAEPAAGRRHAGVERLRLGRPHAAAMVRRRLARDRVSSLQRHAGREERVRTRRWWGRGVCSVGPEIARARGCAGSGEGAGHQGRRSRREEGRTRQAVAGLRLAGLAGVQARLRRRENMQMYDR</sequence>
<comment type="caution">
    <text evidence="2">The sequence shown here is derived from an EMBL/GenBank/DDBJ whole genome shotgun (WGS) entry which is preliminary data.</text>
</comment>
<feature type="region of interest" description="Disordered" evidence="1">
    <location>
        <begin position="144"/>
        <end position="167"/>
    </location>
</feature>
<name>A0A7C8I648_9PLEO</name>
<dbReference type="AlphaFoldDB" id="A0A7C8I648"/>
<protein>
    <submittedName>
        <fullName evidence="2">Uncharacterized protein</fullName>
    </submittedName>
</protein>
<feature type="non-terminal residue" evidence="2">
    <location>
        <position position="1"/>
    </location>
</feature>
<gene>
    <name evidence="2" type="ORF">BDV95DRAFT_572791</name>
</gene>
<accession>A0A7C8I648</accession>
<keyword evidence="3" id="KW-1185">Reference proteome</keyword>
<reference evidence="2 3" key="1">
    <citation type="submission" date="2020-01" db="EMBL/GenBank/DDBJ databases">
        <authorList>
            <consortium name="DOE Joint Genome Institute"/>
            <person name="Haridas S."/>
            <person name="Albert R."/>
            <person name="Binder M."/>
            <person name="Bloem J."/>
            <person name="Labutti K."/>
            <person name="Salamov A."/>
            <person name="Andreopoulos B."/>
            <person name="Baker S.E."/>
            <person name="Barry K."/>
            <person name="Bills G."/>
            <person name="Bluhm B.H."/>
            <person name="Cannon C."/>
            <person name="Castanera R."/>
            <person name="Culley D.E."/>
            <person name="Daum C."/>
            <person name="Ezra D."/>
            <person name="Gonzalez J.B."/>
            <person name="Henrissat B."/>
            <person name="Kuo A."/>
            <person name="Liang C."/>
            <person name="Lipzen A."/>
            <person name="Lutzoni F."/>
            <person name="Magnuson J."/>
            <person name="Mondo S."/>
            <person name="Nolan M."/>
            <person name="Ohm R."/>
            <person name="Pangilinan J."/>
            <person name="Park H.-J.H."/>
            <person name="Ramirez L."/>
            <person name="Alfaro M."/>
            <person name="Sun H."/>
            <person name="Tritt A."/>
            <person name="Yoshinaga Y."/>
            <person name="Zwiers L.-H.L."/>
            <person name="Turgeon B.G."/>
            <person name="Goodwin S.B."/>
            <person name="Spatafora J.W."/>
            <person name="Crous P.W."/>
            <person name="Grigoriev I.V."/>
        </authorList>
    </citation>
    <scope>NUCLEOTIDE SEQUENCE [LARGE SCALE GENOMIC DNA]</scope>
    <source>
        <strain evidence="2 3">CBS 611.86</strain>
    </source>
</reference>